<dbReference type="GO" id="GO:0042952">
    <property type="term" value="P:beta-ketoadipate pathway"/>
    <property type="evidence" value="ECO:0007669"/>
    <property type="project" value="InterPro"/>
</dbReference>
<dbReference type="EC" id="3.1.1.24" evidence="3"/>
<name>A0A9X2XP31_9BACT</name>
<dbReference type="Gene3D" id="3.40.50.1820">
    <property type="entry name" value="alpha/beta hydrolase"/>
    <property type="match status" value="1"/>
</dbReference>
<dbReference type="RefSeq" id="WP_279297218.1">
    <property type="nucleotide sequence ID" value="NZ_JAOTIF010000007.1"/>
</dbReference>
<dbReference type="Proteomes" id="UP001155483">
    <property type="component" value="Unassembled WGS sequence"/>
</dbReference>
<sequence length="389" mass="43166">MQFININGKAIHYKYLKGNGERTFLFVNSLGTDFRIWDRVVELIRSEGSVLCFDKPGHGLSEEVDGPIRISDYVQLIISLLDMLQIEKCVYVGLSIGGLIGQHMALKHSERIEHLILSNSAPKADAAEYWKTRINAIRQGGMASLSDKILERWLSEDFRNNQKIETAGLKRMLESCSTLGYIHACEAIRDEDLSNEIHAIAIPTLCIAGSEDNATPQERVEATAAKIPNAKMVVINGVGHLPCVETPQEFVQILLDFLASSNGSLNERGMKTRRAVLGNAHVDRAEAHKTSFDQDFQEYITNNAWGAVWARPGLTKRERSLLTIALLTAMRYEDELAMHIRATQNTGASEEDVKEVLLHTAVYAGVPATNGAIKIAKEIFNQKNASHGK</sequence>
<gene>
    <name evidence="3" type="primary">pcaD</name>
    <name evidence="3" type="ORF">OCK74_11675</name>
</gene>
<dbReference type="SUPFAM" id="SSF69118">
    <property type="entry name" value="AhpD-like"/>
    <property type="match status" value="1"/>
</dbReference>
<dbReference type="GO" id="GO:0047570">
    <property type="term" value="F:3-oxoadipate enol-lactonase activity"/>
    <property type="evidence" value="ECO:0007669"/>
    <property type="project" value="UniProtKB-EC"/>
</dbReference>
<organism evidence="3 4">
    <name type="scientific">Paraflavisolibacter caeni</name>
    <dbReference type="NCBI Taxonomy" id="2982496"/>
    <lineage>
        <taxon>Bacteria</taxon>
        <taxon>Pseudomonadati</taxon>
        <taxon>Bacteroidota</taxon>
        <taxon>Chitinophagia</taxon>
        <taxon>Chitinophagales</taxon>
        <taxon>Chitinophagaceae</taxon>
        <taxon>Paraflavisolibacter</taxon>
    </lineage>
</organism>
<dbReference type="GO" id="GO:0051920">
    <property type="term" value="F:peroxiredoxin activity"/>
    <property type="evidence" value="ECO:0007669"/>
    <property type="project" value="InterPro"/>
</dbReference>
<reference evidence="3" key="1">
    <citation type="submission" date="2022-09" db="EMBL/GenBank/DDBJ databases">
        <authorList>
            <person name="Yuan C."/>
            <person name="Ke Z."/>
        </authorList>
    </citation>
    <scope>NUCLEOTIDE SEQUENCE</scope>
    <source>
        <strain evidence="3">LB-8</strain>
    </source>
</reference>
<dbReference type="InterPro" id="IPR012788">
    <property type="entry name" value="Decarb_PcaC"/>
</dbReference>
<feature type="domain" description="Carboxymuconolactone decarboxylase-like" evidence="2">
    <location>
        <begin position="295"/>
        <end position="378"/>
    </location>
</feature>
<dbReference type="InterPro" id="IPR029058">
    <property type="entry name" value="AB_hydrolase_fold"/>
</dbReference>
<evidence type="ECO:0000259" key="1">
    <source>
        <dbReference type="Pfam" id="PF00561"/>
    </source>
</evidence>
<protein>
    <submittedName>
        <fullName evidence="3">3-oxoadipate enol-lactonase</fullName>
        <ecNumber evidence="3">3.1.1.24</ecNumber>
    </submittedName>
</protein>
<dbReference type="InterPro" id="IPR026968">
    <property type="entry name" value="PcaD/CatD"/>
</dbReference>
<feature type="domain" description="AB hydrolase-1" evidence="1">
    <location>
        <begin position="23"/>
        <end position="245"/>
    </location>
</feature>
<dbReference type="NCBIfam" id="TIGR02425">
    <property type="entry name" value="decarb_PcaC"/>
    <property type="match status" value="1"/>
</dbReference>
<dbReference type="PANTHER" id="PTHR33570:SF2">
    <property type="entry name" value="CARBOXYMUCONOLACTONE DECARBOXYLASE-LIKE DOMAIN-CONTAINING PROTEIN"/>
    <property type="match status" value="1"/>
</dbReference>
<comment type="caution">
    <text evidence="3">The sequence shown here is derived from an EMBL/GenBank/DDBJ whole genome shotgun (WGS) entry which is preliminary data.</text>
</comment>
<dbReference type="Pfam" id="PF00561">
    <property type="entry name" value="Abhydrolase_1"/>
    <property type="match status" value="1"/>
</dbReference>
<dbReference type="SUPFAM" id="SSF53474">
    <property type="entry name" value="alpha/beta-Hydrolases"/>
    <property type="match status" value="1"/>
</dbReference>
<dbReference type="InterPro" id="IPR052512">
    <property type="entry name" value="4CMD/NDH-1_regulator"/>
</dbReference>
<keyword evidence="3" id="KW-0378">Hydrolase</keyword>
<dbReference type="Pfam" id="PF02627">
    <property type="entry name" value="CMD"/>
    <property type="match status" value="1"/>
</dbReference>
<dbReference type="InterPro" id="IPR003779">
    <property type="entry name" value="CMD-like"/>
</dbReference>
<evidence type="ECO:0000313" key="4">
    <source>
        <dbReference type="Proteomes" id="UP001155483"/>
    </source>
</evidence>
<dbReference type="PRINTS" id="PR00111">
    <property type="entry name" value="ABHYDROLASE"/>
</dbReference>
<evidence type="ECO:0000313" key="3">
    <source>
        <dbReference type="EMBL" id="MCU7549779.1"/>
    </source>
</evidence>
<dbReference type="EMBL" id="JAOTIF010000007">
    <property type="protein sequence ID" value="MCU7549779.1"/>
    <property type="molecule type" value="Genomic_DNA"/>
</dbReference>
<dbReference type="Gene3D" id="1.20.1290.10">
    <property type="entry name" value="AhpD-like"/>
    <property type="match status" value="1"/>
</dbReference>
<keyword evidence="4" id="KW-1185">Reference proteome</keyword>
<accession>A0A9X2XP31</accession>
<reference evidence="3" key="2">
    <citation type="submission" date="2023-04" db="EMBL/GenBank/DDBJ databases">
        <title>Paracnuella aquatica gen. nov., sp. nov., a member of the family Chitinophagaceae isolated from a hot spring.</title>
        <authorList>
            <person name="Wang C."/>
        </authorList>
    </citation>
    <scope>NUCLEOTIDE SEQUENCE</scope>
    <source>
        <strain evidence="3">LB-8</strain>
    </source>
</reference>
<evidence type="ECO:0000259" key="2">
    <source>
        <dbReference type="Pfam" id="PF02627"/>
    </source>
</evidence>
<dbReference type="PANTHER" id="PTHR33570">
    <property type="entry name" value="4-CARBOXYMUCONOLACTONE DECARBOXYLASE FAMILY PROTEIN"/>
    <property type="match status" value="1"/>
</dbReference>
<dbReference type="NCBIfam" id="TIGR02427">
    <property type="entry name" value="protocat_pcaD"/>
    <property type="match status" value="1"/>
</dbReference>
<dbReference type="AlphaFoldDB" id="A0A9X2XP31"/>
<dbReference type="InterPro" id="IPR029032">
    <property type="entry name" value="AhpD-like"/>
</dbReference>
<proteinExistence type="predicted"/>
<dbReference type="InterPro" id="IPR000073">
    <property type="entry name" value="AB_hydrolase_1"/>
</dbReference>